<feature type="non-terminal residue" evidence="2">
    <location>
        <position position="137"/>
    </location>
</feature>
<evidence type="ECO:0000256" key="1">
    <source>
        <dbReference type="SAM" id="SignalP"/>
    </source>
</evidence>
<dbReference type="Proteomes" id="UP001217089">
    <property type="component" value="Unassembled WGS sequence"/>
</dbReference>
<reference evidence="2 3" key="1">
    <citation type="submission" date="2022-12" db="EMBL/GenBank/DDBJ databases">
        <title>Chromosome-level genome of Tegillarca granosa.</title>
        <authorList>
            <person name="Kim J."/>
        </authorList>
    </citation>
    <scope>NUCLEOTIDE SEQUENCE [LARGE SCALE GENOMIC DNA]</scope>
    <source>
        <strain evidence="2">Teg-2019</strain>
        <tissue evidence="2">Adductor muscle</tissue>
    </source>
</reference>
<feature type="signal peptide" evidence="1">
    <location>
        <begin position="1"/>
        <end position="25"/>
    </location>
</feature>
<evidence type="ECO:0000313" key="2">
    <source>
        <dbReference type="EMBL" id="KAJ8304188.1"/>
    </source>
</evidence>
<feature type="chain" id="PRO_5046190528" description="Secreted protein" evidence="1">
    <location>
        <begin position="26"/>
        <end position="137"/>
    </location>
</feature>
<accession>A0ABQ9EFW7</accession>
<evidence type="ECO:0008006" key="4">
    <source>
        <dbReference type="Google" id="ProtNLM"/>
    </source>
</evidence>
<organism evidence="2 3">
    <name type="scientific">Tegillarca granosa</name>
    <name type="common">Malaysian cockle</name>
    <name type="synonym">Anadara granosa</name>
    <dbReference type="NCBI Taxonomy" id="220873"/>
    <lineage>
        <taxon>Eukaryota</taxon>
        <taxon>Metazoa</taxon>
        <taxon>Spiralia</taxon>
        <taxon>Lophotrochozoa</taxon>
        <taxon>Mollusca</taxon>
        <taxon>Bivalvia</taxon>
        <taxon>Autobranchia</taxon>
        <taxon>Pteriomorphia</taxon>
        <taxon>Arcoida</taxon>
        <taxon>Arcoidea</taxon>
        <taxon>Arcidae</taxon>
        <taxon>Tegillarca</taxon>
    </lineage>
</organism>
<sequence length="137" mass="15258">MYKWLTMFPSYFVLFFFGFHLQLQAIVDSCPPTESSDIAAKVIQFCSGSEVTSHTIYMDSSDASTRVTNCTCRFSATNDTTILLKTTSNQNNDCRTNIKFEAENFPLTDNCGRINAAIGTQTGFNFTLMLTNGEVGR</sequence>
<evidence type="ECO:0000313" key="3">
    <source>
        <dbReference type="Proteomes" id="UP001217089"/>
    </source>
</evidence>
<proteinExistence type="predicted"/>
<name>A0ABQ9EFW7_TEGGR</name>
<comment type="caution">
    <text evidence="2">The sequence shown here is derived from an EMBL/GenBank/DDBJ whole genome shotgun (WGS) entry which is preliminary data.</text>
</comment>
<keyword evidence="1" id="KW-0732">Signal</keyword>
<gene>
    <name evidence="2" type="ORF">KUTeg_017771</name>
</gene>
<keyword evidence="3" id="KW-1185">Reference proteome</keyword>
<dbReference type="EMBL" id="JARBDR010000903">
    <property type="protein sequence ID" value="KAJ8304188.1"/>
    <property type="molecule type" value="Genomic_DNA"/>
</dbReference>
<protein>
    <recommendedName>
        <fullName evidence="4">Secreted protein</fullName>
    </recommendedName>
</protein>